<dbReference type="EMBL" id="JAEAOA010001541">
    <property type="protein sequence ID" value="KAK3607525.1"/>
    <property type="molecule type" value="Genomic_DNA"/>
</dbReference>
<reference evidence="2" key="3">
    <citation type="submission" date="2023-05" db="EMBL/GenBank/DDBJ databases">
        <authorList>
            <person name="Smith C.H."/>
        </authorList>
    </citation>
    <scope>NUCLEOTIDE SEQUENCE</scope>
    <source>
        <strain evidence="2">CHS0354</strain>
        <tissue evidence="2">Mantle</tissue>
    </source>
</reference>
<reference evidence="2" key="1">
    <citation type="journal article" date="2021" name="Genome Biol. Evol.">
        <title>A High-Quality Reference Genome for a Parasitic Bivalve with Doubly Uniparental Inheritance (Bivalvia: Unionida).</title>
        <authorList>
            <person name="Smith C.H."/>
        </authorList>
    </citation>
    <scope>NUCLEOTIDE SEQUENCE</scope>
    <source>
        <strain evidence="2">CHS0354</strain>
    </source>
</reference>
<proteinExistence type="predicted"/>
<accession>A0AAE0TCT1</accession>
<protein>
    <submittedName>
        <fullName evidence="2">Uncharacterized protein</fullName>
    </submittedName>
</protein>
<dbReference type="Proteomes" id="UP001195483">
    <property type="component" value="Unassembled WGS sequence"/>
</dbReference>
<gene>
    <name evidence="2" type="ORF">CHS0354_025777</name>
</gene>
<dbReference type="AlphaFoldDB" id="A0AAE0TCT1"/>
<sequence length="81" mass="9056">MDGGMIPFPRVFPRKTLNRSFETSEIQPLSQIQSNGQAQSNAQVQSFSQEYRQDSAAIKRSKFQGGQKISASKLTKVITSY</sequence>
<organism evidence="2 3">
    <name type="scientific">Potamilus streckersoni</name>
    <dbReference type="NCBI Taxonomy" id="2493646"/>
    <lineage>
        <taxon>Eukaryota</taxon>
        <taxon>Metazoa</taxon>
        <taxon>Spiralia</taxon>
        <taxon>Lophotrochozoa</taxon>
        <taxon>Mollusca</taxon>
        <taxon>Bivalvia</taxon>
        <taxon>Autobranchia</taxon>
        <taxon>Heteroconchia</taxon>
        <taxon>Palaeoheterodonta</taxon>
        <taxon>Unionida</taxon>
        <taxon>Unionoidea</taxon>
        <taxon>Unionidae</taxon>
        <taxon>Ambleminae</taxon>
        <taxon>Lampsilini</taxon>
        <taxon>Potamilus</taxon>
    </lineage>
</organism>
<reference evidence="2" key="2">
    <citation type="journal article" date="2021" name="Genome Biol. Evol.">
        <title>Developing a high-quality reference genome for a parasitic bivalve with doubly uniparental inheritance (Bivalvia: Unionida).</title>
        <authorList>
            <person name="Smith C.H."/>
        </authorList>
    </citation>
    <scope>NUCLEOTIDE SEQUENCE</scope>
    <source>
        <strain evidence="2">CHS0354</strain>
        <tissue evidence="2">Mantle</tissue>
    </source>
</reference>
<comment type="caution">
    <text evidence="2">The sequence shown here is derived from an EMBL/GenBank/DDBJ whole genome shotgun (WGS) entry which is preliminary data.</text>
</comment>
<name>A0AAE0TCT1_9BIVA</name>
<evidence type="ECO:0000256" key="1">
    <source>
        <dbReference type="SAM" id="MobiDB-lite"/>
    </source>
</evidence>
<keyword evidence="3" id="KW-1185">Reference proteome</keyword>
<evidence type="ECO:0000313" key="3">
    <source>
        <dbReference type="Proteomes" id="UP001195483"/>
    </source>
</evidence>
<feature type="region of interest" description="Disordered" evidence="1">
    <location>
        <begin position="23"/>
        <end position="48"/>
    </location>
</feature>
<evidence type="ECO:0000313" key="2">
    <source>
        <dbReference type="EMBL" id="KAK3607525.1"/>
    </source>
</evidence>